<keyword evidence="3" id="KW-0614">Plasmid</keyword>
<reference evidence="3" key="1">
    <citation type="submission" date="2016-10" db="EMBL/GenBank/DDBJ databases">
        <title>Molecular epidemiology of clinical carbapenem-resistent Enterobacteriaceae (CRE) strains in China.</title>
        <authorList>
            <person name="Zhang R."/>
            <person name="Liu L."/>
            <person name="Li R."/>
            <person name="Dong N."/>
            <person name="Zhou H."/>
            <person name="Chan E.W."/>
            <person name="Li J."/>
            <person name="Fang Y."/>
            <person name="Li Y."/>
            <person name="Liao K."/>
            <person name="Chen S."/>
        </authorList>
    </citation>
    <scope>NUCLEOTIDE SEQUENCE</scope>
    <source>
        <strain evidence="3">CREC-A6</strain>
        <plasmid evidence="3">pCREC-A6-NDM</plasmid>
    </source>
</reference>
<dbReference type="PANTHER" id="PTHR32234">
    <property type="entry name" value="THIOL:DISULFIDE INTERCHANGE PROTEIN DSBD"/>
    <property type="match status" value="1"/>
</dbReference>
<dbReference type="InterPro" id="IPR036929">
    <property type="entry name" value="DsbDN_sf"/>
</dbReference>
<feature type="signal peptide" evidence="1">
    <location>
        <begin position="1"/>
        <end position="28"/>
    </location>
</feature>
<name>A0A288W2Z0_ECOLX</name>
<dbReference type="AlphaFoldDB" id="A0A288W2Z0"/>
<feature type="domain" description="Thiol:disulfide interchange protein DsbD N-terminal" evidence="2">
    <location>
        <begin position="32"/>
        <end position="112"/>
    </location>
</feature>
<evidence type="ECO:0000313" key="3">
    <source>
        <dbReference type="EMBL" id="ARO45650.1"/>
    </source>
</evidence>
<dbReference type="Gene3D" id="2.60.40.1250">
    <property type="entry name" value="Thiol:disulfide interchange protein DsbD, N-terminal domain"/>
    <property type="match status" value="1"/>
</dbReference>
<dbReference type="GO" id="GO:0045454">
    <property type="term" value="P:cell redox homeostasis"/>
    <property type="evidence" value="ECO:0007669"/>
    <property type="project" value="TreeGrafter"/>
</dbReference>
<dbReference type="EMBL" id="KX960109">
    <property type="protein sequence ID" value="ARO45650.1"/>
    <property type="molecule type" value="Genomic_DNA"/>
</dbReference>
<geneLocation type="plasmid" evidence="3">
    <name>pCREC-A6-NDM</name>
</geneLocation>
<evidence type="ECO:0000256" key="1">
    <source>
        <dbReference type="SAM" id="SignalP"/>
    </source>
</evidence>
<dbReference type="EC" id="1.8.1.8" evidence="3"/>
<gene>
    <name evidence="3" type="primary">dsbD</name>
    <name evidence="3" type="ORF">PMPNAOBH_00009</name>
</gene>
<keyword evidence="3" id="KW-0560">Oxidoreductase</keyword>
<dbReference type="RefSeq" id="WP_255321256.1">
    <property type="nucleotide sequence ID" value="NZ_KX960109.1"/>
</dbReference>
<dbReference type="PANTHER" id="PTHR32234:SF0">
    <property type="entry name" value="THIOL:DISULFIDE INTERCHANGE PROTEIN DSBD"/>
    <property type="match status" value="1"/>
</dbReference>
<sequence>MTASTIRLRRWLAGLALLLALPATSAVAQDFELPPVDEVFVLSAQATAPDRIEVRWRIADGYYLYRHRTSVKADAAFTGATMALPKGKAYRDEFFGDVETYRKELLGTSPARPRPARARPP</sequence>
<dbReference type="SUPFAM" id="SSF74863">
    <property type="entry name" value="Thiol:disulfide interchange protein DsbD, N-terminal domain (DsbD-alpha)"/>
    <property type="match status" value="1"/>
</dbReference>
<accession>A0A288W2Z0</accession>
<dbReference type="InterPro" id="IPR028250">
    <property type="entry name" value="DsbDN"/>
</dbReference>
<dbReference type="Pfam" id="PF11412">
    <property type="entry name" value="DsbD_N"/>
    <property type="match status" value="1"/>
</dbReference>
<evidence type="ECO:0000259" key="2">
    <source>
        <dbReference type="Pfam" id="PF11412"/>
    </source>
</evidence>
<proteinExistence type="predicted"/>
<dbReference type="GO" id="GO:0047134">
    <property type="term" value="F:protein-disulfide reductase [NAD(P)H] activity"/>
    <property type="evidence" value="ECO:0007669"/>
    <property type="project" value="UniProtKB-EC"/>
</dbReference>
<keyword evidence="1" id="KW-0732">Signal</keyword>
<organism evidence="3">
    <name type="scientific">Escherichia coli</name>
    <dbReference type="NCBI Taxonomy" id="562"/>
    <lineage>
        <taxon>Bacteria</taxon>
        <taxon>Pseudomonadati</taxon>
        <taxon>Pseudomonadota</taxon>
        <taxon>Gammaproteobacteria</taxon>
        <taxon>Enterobacterales</taxon>
        <taxon>Enterobacteriaceae</taxon>
        <taxon>Escherichia</taxon>
    </lineage>
</organism>
<feature type="chain" id="PRO_5012380442" evidence="1">
    <location>
        <begin position="29"/>
        <end position="121"/>
    </location>
</feature>
<protein>
    <submittedName>
        <fullName evidence="3">Thiol:disulfide interchange protein DsbD</fullName>
        <ecNumber evidence="3">1.8.1.8</ecNumber>
    </submittedName>
</protein>